<proteinExistence type="predicted"/>
<evidence type="ECO:0000313" key="6">
    <source>
        <dbReference type="Proteomes" id="UP000580250"/>
    </source>
</evidence>
<feature type="domain" description="GATA-type" evidence="4">
    <location>
        <begin position="7"/>
        <end position="57"/>
    </location>
</feature>
<organism evidence="5 6">
    <name type="scientific">Meloidogyne enterolobii</name>
    <name type="common">Root-knot nematode worm</name>
    <name type="synonym">Meloidogyne mayaguensis</name>
    <dbReference type="NCBI Taxonomy" id="390850"/>
    <lineage>
        <taxon>Eukaryota</taxon>
        <taxon>Metazoa</taxon>
        <taxon>Ecdysozoa</taxon>
        <taxon>Nematoda</taxon>
        <taxon>Chromadorea</taxon>
        <taxon>Rhabditida</taxon>
        <taxon>Tylenchina</taxon>
        <taxon>Tylenchomorpha</taxon>
        <taxon>Tylenchoidea</taxon>
        <taxon>Meloidogynidae</taxon>
        <taxon>Meloidogyninae</taxon>
        <taxon>Meloidogyne</taxon>
    </lineage>
</organism>
<evidence type="ECO:0000256" key="1">
    <source>
        <dbReference type="ARBA" id="ARBA00023015"/>
    </source>
</evidence>
<keyword evidence="2" id="KW-0804">Transcription</keyword>
<evidence type="ECO:0000259" key="4">
    <source>
        <dbReference type="SMART" id="SM00401"/>
    </source>
</evidence>
<reference evidence="5 6" key="1">
    <citation type="submission" date="2020-08" db="EMBL/GenBank/DDBJ databases">
        <authorList>
            <person name="Koutsovoulos G."/>
            <person name="Danchin GJ E."/>
        </authorList>
    </citation>
    <scope>NUCLEOTIDE SEQUENCE [LARGE SCALE GENOMIC DNA]</scope>
</reference>
<dbReference type="InterPro" id="IPR013088">
    <property type="entry name" value="Znf_NHR/GATA"/>
</dbReference>
<comment type="caution">
    <text evidence="5">The sequence shown here is derived from an EMBL/GenBank/DDBJ whole genome shotgun (WGS) entry which is preliminary data.</text>
</comment>
<dbReference type="GO" id="GO:0008270">
    <property type="term" value="F:zinc ion binding"/>
    <property type="evidence" value="ECO:0007669"/>
    <property type="project" value="InterPro"/>
</dbReference>
<dbReference type="SMART" id="SM00401">
    <property type="entry name" value="ZnF_GATA"/>
    <property type="match status" value="1"/>
</dbReference>
<protein>
    <recommendedName>
        <fullName evidence="4">GATA-type domain-containing protein</fullName>
    </recommendedName>
</protein>
<dbReference type="GO" id="GO:0006355">
    <property type="term" value="P:regulation of DNA-templated transcription"/>
    <property type="evidence" value="ECO:0007669"/>
    <property type="project" value="InterPro"/>
</dbReference>
<evidence type="ECO:0000256" key="2">
    <source>
        <dbReference type="ARBA" id="ARBA00023163"/>
    </source>
</evidence>
<dbReference type="SUPFAM" id="SSF57716">
    <property type="entry name" value="Glucocorticoid receptor-like (DNA-binding domain)"/>
    <property type="match status" value="1"/>
</dbReference>
<dbReference type="GO" id="GO:0043565">
    <property type="term" value="F:sequence-specific DNA binding"/>
    <property type="evidence" value="ECO:0007669"/>
    <property type="project" value="InterPro"/>
</dbReference>
<dbReference type="Proteomes" id="UP000580250">
    <property type="component" value="Unassembled WGS sequence"/>
</dbReference>
<sequence>MYTKAIAPKDRNCSICNVTHTSPWYRYSKPGQYLCASCYHKQKRIKKSIKNIKADDEVESG</sequence>
<dbReference type="AlphaFoldDB" id="A0A6V7UQ52"/>
<keyword evidence="3" id="KW-0539">Nucleus</keyword>
<name>A0A6V7UQ52_MELEN</name>
<dbReference type="OrthoDB" id="515401at2759"/>
<evidence type="ECO:0000313" key="5">
    <source>
        <dbReference type="EMBL" id="CAD2163120.1"/>
    </source>
</evidence>
<dbReference type="Gene3D" id="3.30.50.10">
    <property type="entry name" value="Erythroid Transcription Factor GATA-1, subunit A"/>
    <property type="match status" value="1"/>
</dbReference>
<gene>
    <name evidence="5" type="ORF">MENT_LOCUS15811</name>
</gene>
<dbReference type="EMBL" id="CAJEWN010000096">
    <property type="protein sequence ID" value="CAD2163120.1"/>
    <property type="molecule type" value="Genomic_DNA"/>
</dbReference>
<keyword evidence="1" id="KW-0805">Transcription regulation</keyword>
<dbReference type="InterPro" id="IPR000679">
    <property type="entry name" value="Znf_GATA"/>
</dbReference>
<accession>A0A6V7UQ52</accession>
<evidence type="ECO:0000256" key="3">
    <source>
        <dbReference type="ARBA" id="ARBA00023242"/>
    </source>
</evidence>